<comment type="catalytic activity">
    <reaction evidence="5">
        <text>succinate semialdehyde + NAD(+) + H2O = succinate + NADH + 2 H(+)</text>
        <dbReference type="Rhea" id="RHEA:13217"/>
        <dbReference type="ChEBI" id="CHEBI:15377"/>
        <dbReference type="ChEBI" id="CHEBI:15378"/>
        <dbReference type="ChEBI" id="CHEBI:30031"/>
        <dbReference type="ChEBI" id="CHEBI:57540"/>
        <dbReference type="ChEBI" id="CHEBI:57706"/>
        <dbReference type="ChEBI" id="CHEBI:57945"/>
        <dbReference type="EC" id="1.2.1.16"/>
    </reaction>
</comment>
<organism evidence="10 11">
    <name type="scientific">Acaromyces ingoldii</name>
    <dbReference type="NCBI Taxonomy" id="215250"/>
    <lineage>
        <taxon>Eukaryota</taxon>
        <taxon>Fungi</taxon>
        <taxon>Dikarya</taxon>
        <taxon>Basidiomycota</taxon>
        <taxon>Ustilaginomycotina</taxon>
        <taxon>Exobasidiomycetes</taxon>
        <taxon>Exobasidiales</taxon>
        <taxon>Cryptobasidiaceae</taxon>
        <taxon>Acaromyces</taxon>
    </lineage>
</organism>
<dbReference type="RefSeq" id="XP_025375078.1">
    <property type="nucleotide sequence ID" value="XM_025518286.1"/>
</dbReference>
<comment type="catalytic activity">
    <reaction evidence="4">
        <text>succinate semialdehyde + NADP(+) + H2O = succinate + NADPH + 2 H(+)</text>
        <dbReference type="Rhea" id="RHEA:13213"/>
        <dbReference type="ChEBI" id="CHEBI:15377"/>
        <dbReference type="ChEBI" id="CHEBI:15378"/>
        <dbReference type="ChEBI" id="CHEBI:30031"/>
        <dbReference type="ChEBI" id="CHEBI:57706"/>
        <dbReference type="ChEBI" id="CHEBI:57783"/>
        <dbReference type="ChEBI" id="CHEBI:58349"/>
        <dbReference type="EC" id="1.2.1.16"/>
    </reaction>
</comment>
<dbReference type="GeneID" id="37040202"/>
<dbReference type="EMBL" id="KZ819639">
    <property type="protein sequence ID" value="PWN87880.1"/>
    <property type="molecule type" value="Genomic_DNA"/>
</dbReference>
<feature type="domain" description="Aldehyde dehydrogenase" evidence="9">
    <location>
        <begin position="26"/>
        <end position="491"/>
    </location>
</feature>
<dbReference type="GO" id="GO:0005737">
    <property type="term" value="C:cytoplasm"/>
    <property type="evidence" value="ECO:0007669"/>
    <property type="project" value="TreeGrafter"/>
</dbReference>
<dbReference type="InterPro" id="IPR029510">
    <property type="entry name" value="Ald_DH_CS_GLU"/>
</dbReference>
<dbReference type="EC" id="1.2.1.16" evidence="6"/>
<dbReference type="CDD" id="cd07103">
    <property type="entry name" value="ALDH_F5_SSADH_GabD"/>
    <property type="match status" value="1"/>
</dbReference>
<dbReference type="InterPro" id="IPR016163">
    <property type="entry name" value="Ald_DH_C"/>
</dbReference>
<reference evidence="10" key="1">
    <citation type="journal article" date="2018" name="Mol. Biol. Evol.">
        <title>Broad Genomic Sampling Reveals a Smut Pathogenic Ancestry of the Fungal Clade Ustilaginomycotina.</title>
        <authorList>
            <person name="Kijpornyongpan T."/>
            <person name="Mondo S.J."/>
            <person name="Barry K."/>
            <person name="Sandor L."/>
            <person name="Lee J."/>
            <person name="Lipzen A."/>
            <person name="Pangilinan J."/>
            <person name="LaButti K."/>
            <person name="Hainaut M."/>
            <person name="Henrissat B."/>
            <person name="Grigoriev I.V."/>
            <person name="Spatafora J.W."/>
            <person name="Aime M.C."/>
        </authorList>
    </citation>
    <scope>NUCLEOTIDE SEQUENCE [LARGE SCALE GENOMIC DNA]</scope>
    <source>
        <strain evidence="10">MCA 4198</strain>
    </source>
</reference>
<dbReference type="InterPro" id="IPR015590">
    <property type="entry name" value="Aldehyde_DH_dom"/>
</dbReference>
<sequence length="496" mass="53279">MTDLARDKLKDPSLYEPGKAYINGKWVTAKNGKTFDVVDPFTRKIIGTCPEMGKEDVDEACAAAHAAFPAFSRKTGRERAKMLRKFDEAFNANRADLVHLLIKEIGKTKAEAEAEITYASSFFDWFAGEAERMYGDTIPAANPVMRIHTMKQAVGPVAAMCPWNLPLAMLARKVGAALAAGCTVVAKPAGESPLSTLAMAEIATRSGYPPGVLSVVTCLDRTAEVGEALCRNEHIRKVTFTGSTRVGKLLARYSADGLKKLSMECGGNAATIVFDSCDIEKAVTSVITSKTRNAGQTCVAANRIFVQSGIHDEFVKRFIAKLSTMKQGDGYAAGTMMGPLIHERAVDKARLHVQDALQKGAKLEYGPAKAPPLGPDDGFFYPPTVLTNLQSDMLISHEETFAPVAAIRKFNTEEEVIKEANNSSVGLGAYVFTTDLRVATRMSEALESGMVGINTGILSASEGAFGGVKESGYGREGSKWGLDDYTTLKSVTTDVS</sequence>
<dbReference type="PANTHER" id="PTHR43353:SF10">
    <property type="entry name" value="SUCCINATE-SEMIALDEHYDE DEHYDROGENASE (NADP+)"/>
    <property type="match status" value="1"/>
</dbReference>
<dbReference type="Proteomes" id="UP000245768">
    <property type="component" value="Unassembled WGS sequence"/>
</dbReference>
<dbReference type="OrthoDB" id="310895at2759"/>
<dbReference type="PROSITE" id="PS00687">
    <property type="entry name" value="ALDEHYDE_DEHYDR_GLU"/>
    <property type="match status" value="1"/>
</dbReference>
<comment type="similarity">
    <text evidence="2 8">Belongs to the aldehyde dehydrogenase family.</text>
</comment>
<evidence type="ECO:0000313" key="11">
    <source>
        <dbReference type="Proteomes" id="UP000245768"/>
    </source>
</evidence>
<dbReference type="FunFam" id="3.40.605.10:FF:000005">
    <property type="entry name" value="Succinate-semialdehyde dehydrogenase I"/>
    <property type="match status" value="1"/>
</dbReference>
<protein>
    <recommendedName>
        <fullName evidence="6">succinate-semialdehyde dehydrogenase [NAD(P)(+)]</fullName>
        <ecNumber evidence="6">1.2.1.16</ecNumber>
    </recommendedName>
</protein>
<feature type="active site" evidence="7">
    <location>
        <position position="264"/>
    </location>
</feature>
<dbReference type="InParanoid" id="A0A316YE78"/>
<dbReference type="STRING" id="215250.A0A316YE78"/>
<dbReference type="AlphaFoldDB" id="A0A316YE78"/>
<evidence type="ECO:0000256" key="6">
    <source>
        <dbReference type="ARBA" id="ARBA00067047"/>
    </source>
</evidence>
<evidence type="ECO:0000256" key="7">
    <source>
        <dbReference type="PROSITE-ProRule" id="PRU10007"/>
    </source>
</evidence>
<dbReference type="GO" id="GO:0009450">
    <property type="term" value="P:gamma-aminobutyric acid catabolic process"/>
    <property type="evidence" value="ECO:0007669"/>
    <property type="project" value="TreeGrafter"/>
</dbReference>
<evidence type="ECO:0000259" key="9">
    <source>
        <dbReference type="Pfam" id="PF00171"/>
    </source>
</evidence>
<dbReference type="Gene3D" id="3.40.605.10">
    <property type="entry name" value="Aldehyde Dehydrogenase, Chain A, domain 1"/>
    <property type="match status" value="1"/>
</dbReference>
<evidence type="ECO:0000256" key="4">
    <source>
        <dbReference type="ARBA" id="ARBA00050387"/>
    </source>
</evidence>
<dbReference type="FunFam" id="3.40.309.10:FF:000004">
    <property type="entry name" value="Succinate-semialdehyde dehydrogenase I"/>
    <property type="match status" value="1"/>
</dbReference>
<gene>
    <name evidence="10" type="ORF">FA10DRAFT_179611</name>
</gene>
<dbReference type="GO" id="GO:0004777">
    <property type="term" value="F:succinate-semialdehyde dehydrogenase (NAD+) activity"/>
    <property type="evidence" value="ECO:0007669"/>
    <property type="project" value="TreeGrafter"/>
</dbReference>
<evidence type="ECO:0000313" key="10">
    <source>
        <dbReference type="EMBL" id="PWN87880.1"/>
    </source>
</evidence>
<evidence type="ECO:0000256" key="3">
    <source>
        <dbReference type="ARBA" id="ARBA00023002"/>
    </source>
</evidence>
<proteinExistence type="inferred from homology"/>
<dbReference type="PANTHER" id="PTHR43353">
    <property type="entry name" value="SUCCINATE-SEMIALDEHYDE DEHYDROGENASE, MITOCHONDRIAL"/>
    <property type="match status" value="1"/>
</dbReference>
<dbReference type="Pfam" id="PF00171">
    <property type="entry name" value="Aldedh"/>
    <property type="match status" value="1"/>
</dbReference>
<evidence type="ECO:0000256" key="5">
    <source>
        <dbReference type="ARBA" id="ARBA00052698"/>
    </source>
</evidence>
<dbReference type="InterPro" id="IPR050740">
    <property type="entry name" value="Aldehyde_DH_Superfamily"/>
</dbReference>
<evidence type="ECO:0000256" key="1">
    <source>
        <dbReference type="ARBA" id="ARBA00005176"/>
    </source>
</evidence>
<comment type="pathway">
    <text evidence="1">Amino-acid degradation; 4-aminobutanoate degradation.</text>
</comment>
<dbReference type="InterPro" id="IPR016161">
    <property type="entry name" value="Ald_DH/histidinol_DH"/>
</dbReference>
<dbReference type="SUPFAM" id="SSF53720">
    <property type="entry name" value="ALDH-like"/>
    <property type="match status" value="1"/>
</dbReference>
<keyword evidence="3 8" id="KW-0560">Oxidoreductase</keyword>
<dbReference type="Gene3D" id="3.40.309.10">
    <property type="entry name" value="Aldehyde Dehydrogenase, Chain A, domain 2"/>
    <property type="match status" value="1"/>
</dbReference>
<name>A0A316YE78_9BASI</name>
<accession>A0A316YE78</accession>
<dbReference type="InterPro" id="IPR016162">
    <property type="entry name" value="Ald_DH_N"/>
</dbReference>
<keyword evidence="11" id="KW-1185">Reference proteome</keyword>
<evidence type="ECO:0000256" key="2">
    <source>
        <dbReference type="ARBA" id="ARBA00009986"/>
    </source>
</evidence>
<evidence type="ECO:0000256" key="8">
    <source>
        <dbReference type="RuleBase" id="RU003345"/>
    </source>
</evidence>